<keyword evidence="2" id="KW-1185">Reference proteome</keyword>
<accession>A0A964E7A0</accession>
<protein>
    <submittedName>
        <fullName evidence="1">Uncharacterized protein</fullName>
    </submittedName>
</protein>
<gene>
    <name evidence="1" type="ORF">ACELLULO517_26305</name>
</gene>
<dbReference type="RefSeq" id="WP_227310524.1">
    <property type="nucleotide sequence ID" value="NZ_JAESVA010000016.1"/>
</dbReference>
<dbReference type="EMBL" id="JAESVA010000016">
    <property type="protein sequence ID" value="MCB8883788.1"/>
    <property type="molecule type" value="Genomic_DNA"/>
</dbReference>
<proteinExistence type="predicted"/>
<reference evidence="1 2" key="1">
    <citation type="journal article" date="2021" name="Microorganisms">
        <title>Acidisoma silvae sp. nov. and Acidisomacellulosilytica sp. nov., Two Acidophilic Bacteria Isolated from Decaying Wood, Hydrolyzing Cellulose and Producing Poly-3-hydroxybutyrate.</title>
        <authorList>
            <person name="Mieszkin S."/>
            <person name="Pouder E."/>
            <person name="Uroz S."/>
            <person name="Simon-Colin C."/>
            <person name="Alain K."/>
        </authorList>
    </citation>
    <scope>NUCLEOTIDE SEQUENCE [LARGE SCALE GENOMIC DNA]</scope>
    <source>
        <strain evidence="1 2">HW T5.17</strain>
    </source>
</reference>
<dbReference type="Proteomes" id="UP000721844">
    <property type="component" value="Unassembled WGS sequence"/>
</dbReference>
<evidence type="ECO:0000313" key="1">
    <source>
        <dbReference type="EMBL" id="MCB8883788.1"/>
    </source>
</evidence>
<sequence>MGTLVGTVEAEMALEPSVRSVADVVERHMASGESLCLDWEDYSFGW</sequence>
<organism evidence="1 2">
    <name type="scientific">Acidisoma cellulosilyticum</name>
    <dbReference type="NCBI Taxonomy" id="2802395"/>
    <lineage>
        <taxon>Bacteria</taxon>
        <taxon>Pseudomonadati</taxon>
        <taxon>Pseudomonadota</taxon>
        <taxon>Alphaproteobacteria</taxon>
        <taxon>Acetobacterales</taxon>
        <taxon>Acidocellaceae</taxon>
        <taxon>Acidisoma</taxon>
    </lineage>
</organism>
<name>A0A964E7A0_9PROT</name>
<comment type="caution">
    <text evidence="1">The sequence shown here is derived from an EMBL/GenBank/DDBJ whole genome shotgun (WGS) entry which is preliminary data.</text>
</comment>
<evidence type="ECO:0000313" key="2">
    <source>
        <dbReference type="Proteomes" id="UP000721844"/>
    </source>
</evidence>
<dbReference type="AlphaFoldDB" id="A0A964E7A0"/>